<feature type="compositionally biased region" description="Polar residues" evidence="1">
    <location>
        <begin position="106"/>
        <end position="119"/>
    </location>
</feature>
<evidence type="ECO:0000313" key="2">
    <source>
        <dbReference type="EMBL" id="PIR68684.1"/>
    </source>
</evidence>
<feature type="compositionally biased region" description="Low complexity" evidence="1">
    <location>
        <begin position="94"/>
        <end position="105"/>
    </location>
</feature>
<evidence type="ECO:0000313" key="3">
    <source>
        <dbReference type="Proteomes" id="UP000228613"/>
    </source>
</evidence>
<comment type="caution">
    <text evidence="2">The sequence shown here is derived from an EMBL/GenBank/DDBJ whole genome shotgun (WGS) entry which is preliminary data.</text>
</comment>
<evidence type="ECO:0000256" key="1">
    <source>
        <dbReference type="SAM" id="MobiDB-lite"/>
    </source>
</evidence>
<sequence>MKEDFKNVIITFGLIAFVFMQGSYTYQNKIQRNSILALQQEKLQIQKKNKTQLSTQNKTNQIVYNQINTNTTNQVPIPVQQKLKINTPAPATTQTIAQIPAQTTQVQSPITSSRQSKAS</sequence>
<name>A0A2J0JHR1_9BACT</name>
<organism evidence="2 3">
    <name type="scientific">Candidatus Nomurabacteria bacterium CG10_big_fil_rev_8_21_14_0_10_03_31_7</name>
    <dbReference type="NCBI Taxonomy" id="1974730"/>
    <lineage>
        <taxon>Bacteria</taxon>
        <taxon>Candidatus Nomuraibacteriota</taxon>
    </lineage>
</organism>
<reference evidence="3" key="1">
    <citation type="submission" date="2017-09" db="EMBL/GenBank/DDBJ databases">
        <title>Depth-based differentiation of microbial function through sediment-hosted aquifers and enrichment of novel symbionts in the deep terrestrial subsurface.</title>
        <authorList>
            <person name="Probst A.J."/>
            <person name="Ladd B."/>
            <person name="Jarett J.K."/>
            <person name="Geller-Mcgrath D.E."/>
            <person name="Sieber C.M.K."/>
            <person name="Emerson J.B."/>
            <person name="Anantharaman K."/>
            <person name="Thomas B.C."/>
            <person name="Malmstrom R."/>
            <person name="Stieglmeier M."/>
            <person name="Klingl A."/>
            <person name="Woyke T."/>
            <person name="Ryan C.M."/>
            <person name="Banfield J.F."/>
        </authorList>
    </citation>
    <scope>NUCLEOTIDE SEQUENCE [LARGE SCALE GENOMIC DNA]</scope>
</reference>
<dbReference type="Proteomes" id="UP000228613">
    <property type="component" value="Unassembled WGS sequence"/>
</dbReference>
<dbReference type="AlphaFoldDB" id="A0A2J0JHR1"/>
<gene>
    <name evidence="2" type="ORF">COU48_02720</name>
</gene>
<accession>A0A2J0JHR1</accession>
<protein>
    <submittedName>
        <fullName evidence="2">Uncharacterized protein</fullName>
    </submittedName>
</protein>
<dbReference type="EMBL" id="PFCP01000064">
    <property type="protein sequence ID" value="PIR68684.1"/>
    <property type="molecule type" value="Genomic_DNA"/>
</dbReference>
<feature type="region of interest" description="Disordered" evidence="1">
    <location>
        <begin position="94"/>
        <end position="119"/>
    </location>
</feature>
<proteinExistence type="predicted"/>